<dbReference type="Proteomes" id="UP000002630">
    <property type="component" value="Linkage Group LG21"/>
</dbReference>
<evidence type="ECO:0000256" key="1">
    <source>
        <dbReference type="SAM" id="MobiDB-lite"/>
    </source>
</evidence>
<dbReference type="EMBL" id="FN649746">
    <property type="protein sequence ID" value="CBJ48634.1"/>
    <property type="molecule type" value="Genomic_DNA"/>
</dbReference>
<sequence>MCRRSSRVPSVAAVAEALRVASIVSSLEPAESESRSSHRPCRQRRSPPRCGSCVASAFVRSVPAADNIQRRRYCGVAAALLASPAGARPLEELGRGGCHVADAVRSGGRSAVRAVRGSSRSELCAAGLFPIRRSDARWGVSSWSRV</sequence>
<reference evidence="2 3" key="1">
    <citation type="journal article" date="2010" name="Nature">
        <title>The Ectocarpus genome and the independent evolution of multicellularity in brown algae.</title>
        <authorList>
            <person name="Cock J.M."/>
            <person name="Sterck L."/>
            <person name="Rouze P."/>
            <person name="Scornet D."/>
            <person name="Allen A.E."/>
            <person name="Amoutzias G."/>
            <person name="Anthouard V."/>
            <person name="Artiguenave F."/>
            <person name="Aury J.M."/>
            <person name="Badger J.H."/>
            <person name="Beszteri B."/>
            <person name="Billiau K."/>
            <person name="Bonnet E."/>
            <person name="Bothwell J.H."/>
            <person name="Bowler C."/>
            <person name="Boyen C."/>
            <person name="Brownlee C."/>
            <person name="Carrano C.J."/>
            <person name="Charrier B."/>
            <person name="Cho G.Y."/>
            <person name="Coelho S.M."/>
            <person name="Collen J."/>
            <person name="Corre E."/>
            <person name="Da Silva C."/>
            <person name="Delage L."/>
            <person name="Delaroque N."/>
            <person name="Dittami S.M."/>
            <person name="Doulbeau S."/>
            <person name="Elias M."/>
            <person name="Farnham G."/>
            <person name="Gachon C.M."/>
            <person name="Gschloessl B."/>
            <person name="Heesch S."/>
            <person name="Jabbari K."/>
            <person name="Jubin C."/>
            <person name="Kawai H."/>
            <person name="Kimura K."/>
            <person name="Kloareg B."/>
            <person name="Kupper F.C."/>
            <person name="Lang D."/>
            <person name="Le Bail A."/>
            <person name="Leblanc C."/>
            <person name="Lerouge P."/>
            <person name="Lohr M."/>
            <person name="Lopez P.J."/>
            <person name="Martens C."/>
            <person name="Maumus F."/>
            <person name="Michel G."/>
            <person name="Miranda-Saavedra D."/>
            <person name="Morales J."/>
            <person name="Moreau H."/>
            <person name="Motomura T."/>
            <person name="Nagasato C."/>
            <person name="Napoli C.A."/>
            <person name="Nelson D.R."/>
            <person name="Nyvall-Collen P."/>
            <person name="Peters A.F."/>
            <person name="Pommier C."/>
            <person name="Potin P."/>
            <person name="Poulain J."/>
            <person name="Quesneville H."/>
            <person name="Read B."/>
            <person name="Rensing S.A."/>
            <person name="Ritter A."/>
            <person name="Rousvoal S."/>
            <person name="Samanta M."/>
            <person name="Samson G."/>
            <person name="Schroeder D.C."/>
            <person name="Segurens B."/>
            <person name="Strittmatter M."/>
            <person name="Tonon T."/>
            <person name="Tregear J.W."/>
            <person name="Valentin K."/>
            <person name="von Dassow P."/>
            <person name="Yamagishi T."/>
            <person name="Van de Peer Y."/>
            <person name="Wincker P."/>
        </authorList>
    </citation>
    <scope>NUCLEOTIDE SEQUENCE [LARGE SCALE GENOMIC DNA]</scope>
    <source>
        <strain evidence="3">Ec32 / CCAP1310/4</strain>
    </source>
</reference>
<evidence type="ECO:0000313" key="2">
    <source>
        <dbReference type="EMBL" id="CBJ48634.1"/>
    </source>
</evidence>
<accession>D7G009</accession>
<feature type="compositionally biased region" description="Basic residues" evidence="1">
    <location>
        <begin position="37"/>
        <end position="47"/>
    </location>
</feature>
<dbReference type="EMBL" id="FN648586">
    <property type="protein sequence ID" value="CBJ48634.1"/>
    <property type="molecule type" value="Genomic_DNA"/>
</dbReference>
<dbReference type="AlphaFoldDB" id="D7G009"/>
<name>D7G009_ECTSI</name>
<proteinExistence type="predicted"/>
<evidence type="ECO:0000313" key="3">
    <source>
        <dbReference type="Proteomes" id="UP000002630"/>
    </source>
</evidence>
<gene>
    <name evidence="2" type="ORF">Esi_0039_0122</name>
</gene>
<protein>
    <submittedName>
        <fullName evidence="2">Uncharacterized protein</fullName>
    </submittedName>
</protein>
<keyword evidence="3" id="KW-1185">Reference proteome</keyword>
<feature type="region of interest" description="Disordered" evidence="1">
    <location>
        <begin position="29"/>
        <end position="51"/>
    </location>
</feature>
<dbReference type="InParanoid" id="D7G009"/>
<organism evidence="2 3">
    <name type="scientific">Ectocarpus siliculosus</name>
    <name type="common">Brown alga</name>
    <name type="synonym">Conferva siliculosa</name>
    <dbReference type="NCBI Taxonomy" id="2880"/>
    <lineage>
        <taxon>Eukaryota</taxon>
        <taxon>Sar</taxon>
        <taxon>Stramenopiles</taxon>
        <taxon>Ochrophyta</taxon>
        <taxon>PX clade</taxon>
        <taxon>Phaeophyceae</taxon>
        <taxon>Ectocarpales</taxon>
        <taxon>Ectocarpaceae</taxon>
        <taxon>Ectocarpus</taxon>
    </lineage>
</organism>